<feature type="transmembrane region" description="Helical" evidence="1">
    <location>
        <begin position="77"/>
        <end position="99"/>
    </location>
</feature>
<accession>S3D8C4</accession>
<organism evidence="2 3">
    <name type="scientific">Glarea lozoyensis (strain ATCC 20868 / MF5171)</name>
    <dbReference type="NCBI Taxonomy" id="1116229"/>
    <lineage>
        <taxon>Eukaryota</taxon>
        <taxon>Fungi</taxon>
        <taxon>Dikarya</taxon>
        <taxon>Ascomycota</taxon>
        <taxon>Pezizomycotina</taxon>
        <taxon>Leotiomycetes</taxon>
        <taxon>Helotiales</taxon>
        <taxon>Helotiaceae</taxon>
        <taxon>Glarea</taxon>
    </lineage>
</organism>
<name>S3D8C4_GLAL2</name>
<dbReference type="KEGG" id="glz:GLAREA_06392"/>
<keyword evidence="1" id="KW-0812">Transmembrane</keyword>
<dbReference type="AlphaFoldDB" id="S3D8C4"/>
<evidence type="ECO:0000313" key="3">
    <source>
        <dbReference type="Proteomes" id="UP000016922"/>
    </source>
</evidence>
<dbReference type="OMA" id="NREDNPW"/>
<sequence length="641" mass="70532">MLSTSSPFIDSSFSVYHNAIKALIFGASQFLLALSVFKTFSLFASRGNHFASYLMFMEDPIQKLYFVISKGFSRGTLIVFCFTLTYVAASLYGTLLWGLDAPGYVMRSQRIPASNRNGSLLEYPGYISYLDIRPNKMSTLEQELPTVIGANLYKPGVNFSLTPDVNRGRAEYIPPVFDGIGGRIWLDEDGLSVTTDQYVMLIPSTDSNGNSTGPDCSPSVINATVSSAQYWNCTFNNTYVNDLLTATMGQPEVHWDTASDDKLDSKYIKPDRKRNIWASFGQGGGTVMMKQMFTITKGTRRHTFIETSARYTLLTIPGVPFAENEVEDFLIRTWSNNATERATPQPLLTRLKKSLMKVQDLGKSHQFGVIDGSNTTTTQVMWQLLVPEDNLGNPIYSLLRIAVTNITLIRSETIAKAPTAFAPCDTTFMNLAYGGVIESTDCAVSTRNQPMRLFGTVDTSAVLVVYGLGDGRSNLSSVALDENAIQWSANHSDAMDNLLIARGFIASIDPSLVTLIVSVLRPAMSYLQMFLVLISILFAIISQIALRSLATSHWSNSLLANVLGPLEGEDKRDPGYIKKVPDIKLQDTNTGPVITVHGASFRLDNGLGRTSGMQSDMEKHAVMVQTDPMNAEAQSFLRYGP</sequence>
<dbReference type="eggNOG" id="ENOG502SJIZ">
    <property type="taxonomic scope" value="Eukaryota"/>
</dbReference>
<proteinExistence type="predicted"/>
<dbReference type="HOGENOM" id="CLU_028537_0_0_1"/>
<gene>
    <name evidence="2" type="ORF">GLAREA_06392</name>
</gene>
<evidence type="ECO:0000313" key="2">
    <source>
        <dbReference type="EMBL" id="EPE33379.1"/>
    </source>
</evidence>
<dbReference type="OrthoDB" id="5348845at2759"/>
<keyword evidence="3" id="KW-1185">Reference proteome</keyword>
<feature type="transmembrane region" description="Helical" evidence="1">
    <location>
        <begin position="526"/>
        <end position="546"/>
    </location>
</feature>
<reference evidence="2 3" key="1">
    <citation type="journal article" date="2013" name="BMC Genomics">
        <title>Genomics-driven discovery of the pneumocandin biosynthetic gene cluster in the fungus Glarea lozoyensis.</title>
        <authorList>
            <person name="Chen L."/>
            <person name="Yue Q."/>
            <person name="Zhang X."/>
            <person name="Xiang M."/>
            <person name="Wang C."/>
            <person name="Li S."/>
            <person name="Che Y."/>
            <person name="Ortiz-Lopez F.J."/>
            <person name="Bills G.F."/>
            <person name="Liu X."/>
            <person name="An Z."/>
        </authorList>
    </citation>
    <scope>NUCLEOTIDE SEQUENCE [LARGE SCALE GENOMIC DNA]</scope>
    <source>
        <strain evidence="3">ATCC 20868 / MF5171</strain>
    </source>
</reference>
<feature type="transmembrane region" description="Helical" evidence="1">
    <location>
        <begin position="20"/>
        <end position="44"/>
    </location>
</feature>
<dbReference type="GeneID" id="19465445"/>
<protein>
    <submittedName>
        <fullName evidence="2">Uncharacterized protein</fullName>
    </submittedName>
</protein>
<keyword evidence="1" id="KW-1133">Transmembrane helix</keyword>
<keyword evidence="1" id="KW-0472">Membrane</keyword>
<dbReference type="RefSeq" id="XP_008079996.1">
    <property type="nucleotide sequence ID" value="XM_008081805.1"/>
</dbReference>
<dbReference type="Proteomes" id="UP000016922">
    <property type="component" value="Unassembled WGS sequence"/>
</dbReference>
<evidence type="ECO:0000256" key="1">
    <source>
        <dbReference type="SAM" id="Phobius"/>
    </source>
</evidence>
<dbReference type="EMBL" id="KE145358">
    <property type="protein sequence ID" value="EPE33379.1"/>
    <property type="molecule type" value="Genomic_DNA"/>
</dbReference>